<evidence type="ECO:0000313" key="3">
    <source>
        <dbReference type="Proteomes" id="UP000053593"/>
    </source>
</evidence>
<keyword evidence="3" id="KW-1185">Reference proteome</keyword>
<proteinExistence type="predicted"/>
<evidence type="ECO:0000256" key="1">
    <source>
        <dbReference type="SAM" id="MobiDB-lite"/>
    </source>
</evidence>
<accession>A0A0D0AP59</accession>
<reference evidence="2 3" key="1">
    <citation type="submission" date="2014-04" db="EMBL/GenBank/DDBJ databases">
        <title>Evolutionary Origins and Diversification of the Mycorrhizal Mutualists.</title>
        <authorList>
            <consortium name="DOE Joint Genome Institute"/>
            <consortium name="Mycorrhizal Genomics Consortium"/>
            <person name="Kohler A."/>
            <person name="Kuo A."/>
            <person name="Nagy L.G."/>
            <person name="Floudas D."/>
            <person name="Copeland A."/>
            <person name="Barry K.W."/>
            <person name="Cichocki N."/>
            <person name="Veneault-Fourrey C."/>
            <person name="LaButti K."/>
            <person name="Lindquist E.A."/>
            <person name="Lipzen A."/>
            <person name="Lundell T."/>
            <person name="Morin E."/>
            <person name="Murat C."/>
            <person name="Riley R."/>
            <person name="Ohm R."/>
            <person name="Sun H."/>
            <person name="Tunlid A."/>
            <person name="Henrissat B."/>
            <person name="Grigoriev I.V."/>
            <person name="Hibbett D.S."/>
            <person name="Martin F."/>
        </authorList>
    </citation>
    <scope>NUCLEOTIDE SEQUENCE [LARGE SCALE GENOMIC DNA]</scope>
    <source>
        <strain evidence="2 3">FD-317 M1</strain>
    </source>
</reference>
<dbReference type="AlphaFoldDB" id="A0A0D0AP59"/>
<feature type="region of interest" description="Disordered" evidence="1">
    <location>
        <begin position="54"/>
        <end position="79"/>
    </location>
</feature>
<protein>
    <submittedName>
        <fullName evidence="2">Uncharacterized protein</fullName>
    </submittedName>
</protein>
<organism evidence="2 3">
    <name type="scientific">Collybiopsis luxurians FD-317 M1</name>
    <dbReference type="NCBI Taxonomy" id="944289"/>
    <lineage>
        <taxon>Eukaryota</taxon>
        <taxon>Fungi</taxon>
        <taxon>Dikarya</taxon>
        <taxon>Basidiomycota</taxon>
        <taxon>Agaricomycotina</taxon>
        <taxon>Agaricomycetes</taxon>
        <taxon>Agaricomycetidae</taxon>
        <taxon>Agaricales</taxon>
        <taxon>Marasmiineae</taxon>
        <taxon>Omphalotaceae</taxon>
        <taxon>Collybiopsis</taxon>
        <taxon>Collybiopsis luxurians</taxon>
    </lineage>
</organism>
<dbReference type="Proteomes" id="UP000053593">
    <property type="component" value="Unassembled WGS sequence"/>
</dbReference>
<feature type="compositionally biased region" description="Gly residues" evidence="1">
    <location>
        <begin position="56"/>
        <end position="73"/>
    </location>
</feature>
<sequence>MFVDRADVTCDRVNNPRGIFEHISGTAMTIGDASSQDIHRNKELKAIFYHVQNGTKNGGGASGTKGEGNGSTKGGSCKK</sequence>
<dbReference type="EMBL" id="KN834850">
    <property type="protein sequence ID" value="KIK52005.1"/>
    <property type="molecule type" value="Genomic_DNA"/>
</dbReference>
<evidence type="ECO:0000313" key="2">
    <source>
        <dbReference type="EMBL" id="KIK52005.1"/>
    </source>
</evidence>
<dbReference type="HOGENOM" id="CLU_2606265_0_0_1"/>
<name>A0A0D0AP59_9AGAR</name>
<gene>
    <name evidence="2" type="ORF">GYMLUDRAFT_50216</name>
</gene>